<dbReference type="GO" id="GO:0006338">
    <property type="term" value="P:chromatin remodeling"/>
    <property type="evidence" value="ECO:0007669"/>
    <property type="project" value="TreeGrafter"/>
</dbReference>
<dbReference type="Gene3D" id="1.20.920.10">
    <property type="entry name" value="Bromodomain-like"/>
    <property type="match status" value="2"/>
</dbReference>
<dbReference type="Pfam" id="PF00439">
    <property type="entry name" value="Bromodomain"/>
    <property type="match status" value="2"/>
</dbReference>
<dbReference type="GO" id="GO:0000785">
    <property type="term" value="C:chromatin"/>
    <property type="evidence" value="ECO:0007669"/>
    <property type="project" value="TreeGrafter"/>
</dbReference>
<dbReference type="InterPro" id="IPR018359">
    <property type="entry name" value="Bromodomain_CS"/>
</dbReference>
<dbReference type="GO" id="GO:0005634">
    <property type="term" value="C:nucleus"/>
    <property type="evidence" value="ECO:0007669"/>
    <property type="project" value="TreeGrafter"/>
</dbReference>
<feature type="region of interest" description="Disordered" evidence="3">
    <location>
        <begin position="545"/>
        <end position="580"/>
    </location>
</feature>
<dbReference type="EMBL" id="PJQM01003241">
    <property type="protein sequence ID" value="RCH89952.1"/>
    <property type="molecule type" value="Genomic_DNA"/>
</dbReference>
<dbReference type="Proteomes" id="UP000253551">
    <property type="component" value="Unassembled WGS sequence"/>
</dbReference>
<accession>A0A367JJ09</accession>
<dbReference type="PANTHER" id="PTHR22880">
    <property type="entry name" value="FALZ-RELATED BROMODOMAIN-CONTAINING PROTEINS"/>
    <property type="match status" value="1"/>
</dbReference>
<dbReference type="PRINTS" id="PR00503">
    <property type="entry name" value="BROMODOMAIN"/>
</dbReference>
<reference evidence="5 6" key="1">
    <citation type="journal article" date="2018" name="G3 (Bethesda)">
        <title>Phylogenetic and Phylogenomic Definition of Rhizopus Species.</title>
        <authorList>
            <person name="Gryganskyi A.P."/>
            <person name="Golan J."/>
            <person name="Dolatabadi S."/>
            <person name="Mondo S."/>
            <person name="Robb S."/>
            <person name="Idnurm A."/>
            <person name="Muszewska A."/>
            <person name="Steczkiewicz K."/>
            <person name="Masonjones S."/>
            <person name="Liao H.L."/>
            <person name="Gajdeczka M.T."/>
            <person name="Anike F."/>
            <person name="Vuek A."/>
            <person name="Anishchenko I.M."/>
            <person name="Voigt K."/>
            <person name="de Hoog G.S."/>
            <person name="Smith M.E."/>
            <person name="Heitman J."/>
            <person name="Vilgalys R."/>
            <person name="Stajich J.E."/>
        </authorList>
    </citation>
    <scope>NUCLEOTIDE SEQUENCE [LARGE SCALE GENOMIC DNA]</scope>
    <source>
        <strain evidence="5 6">LSU 92-RS-03</strain>
    </source>
</reference>
<name>A0A367JJ09_RHIST</name>
<feature type="compositionally biased region" description="Polar residues" evidence="3">
    <location>
        <begin position="545"/>
        <end position="567"/>
    </location>
</feature>
<organism evidence="5 6">
    <name type="scientific">Rhizopus stolonifer</name>
    <name type="common">Rhizopus nigricans</name>
    <dbReference type="NCBI Taxonomy" id="4846"/>
    <lineage>
        <taxon>Eukaryota</taxon>
        <taxon>Fungi</taxon>
        <taxon>Fungi incertae sedis</taxon>
        <taxon>Mucoromycota</taxon>
        <taxon>Mucoromycotina</taxon>
        <taxon>Mucoromycetes</taxon>
        <taxon>Mucorales</taxon>
        <taxon>Mucorineae</taxon>
        <taxon>Rhizopodaceae</taxon>
        <taxon>Rhizopus</taxon>
    </lineage>
</organism>
<evidence type="ECO:0000256" key="3">
    <source>
        <dbReference type="SAM" id="MobiDB-lite"/>
    </source>
</evidence>
<feature type="region of interest" description="Disordered" evidence="3">
    <location>
        <begin position="467"/>
        <end position="498"/>
    </location>
</feature>
<gene>
    <name evidence="5" type="ORF">CU098_007250</name>
</gene>
<feature type="domain" description="Bromo" evidence="4">
    <location>
        <begin position="178"/>
        <end position="250"/>
    </location>
</feature>
<evidence type="ECO:0000313" key="6">
    <source>
        <dbReference type="Proteomes" id="UP000253551"/>
    </source>
</evidence>
<keyword evidence="1 2" id="KW-0103">Bromodomain</keyword>
<dbReference type="GO" id="GO:0006355">
    <property type="term" value="P:regulation of DNA-templated transcription"/>
    <property type="evidence" value="ECO:0007669"/>
    <property type="project" value="TreeGrafter"/>
</dbReference>
<dbReference type="OrthoDB" id="21449at2759"/>
<dbReference type="SMART" id="SM00297">
    <property type="entry name" value="BROMO"/>
    <property type="match status" value="2"/>
</dbReference>
<feature type="compositionally biased region" description="Low complexity" evidence="3">
    <location>
        <begin position="470"/>
        <end position="481"/>
    </location>
</feature>
<keyword evidence="6" id="KW-1185">Reference proteome</keyword>
<comment type="caution">
    <text evidence="5">The sequence shown here is derived from an EMBL/GenBank/DDBJ whole genome shotgun (WGS) entry which is preliminary data.</text>
</comment>
<evidence type="ECO:0000256" key="2">
    <source>
        <dbReference type="PROSITE-ProRule" id="PRU00035"/>
    </source>
</evidence>
<feature type="domain" description="Bromo" evidence="4">
    <location>
        <begin position="55"/>
        <end position="125"/>
    </location>
</feature>
<dbReference type="PROSITE" id="PS50014">
    <property type="entry name" value="BROMODOMAIN_2"/>
    <property type="match status" value="2"/>
</dbReference>
<dbReference type="PANTHER" id="PTHR22880:SF225">
    <property type="entry name" value="BROMODOMAIN-CONTAINING PROTEIN BET-1-RELATED"/>
    <property type="match status" value="1"/>
</dbReference>
<dbReference type="InterPro" id="IPR050935">
    <property type="entry name" value="Bromo_chromatin_reader"/>
</dbReference>
<dbReference type="SUPFAM" id="SSF47370">
    <property type="entry name" value="Bromodomain"/>
    <property type="match status" value="2"/>
</dbReference>
<protein>
    <recommendedName>
        <fullName evidence="4">Bromo domain-containing protein</fullName>
    </recommendedName>
</protein>
<feature type="region of interest" description="Disordered" evidence="3">
    <location>
        <begin position="401"/>
        <end position="432"/>
    </location>
</feature>
<dbReference type="AlphaFoldDB" id="A0A367JJ09"/>
<dbReference type="InterPro" id="IPR036427">
    <property type="entry name" value="Bromodomain-like_sf"/>
</dbReference>
<proteinExistence type="predicted"/>
<dbReference type="STRING" id="4846.A0A367JJ09"/>
<dbReference type="InterPro" id="IPR001487">
    <property type="entry name" value="Bromodomain"/>
</dbReference>
<sequence length="601" mass="67300">MLPNIAQKRPYASIAAEETQNQMAREQKGDKPLSISERMSGHDKRLCTETLNKLKEHPCAFAFLQPVDPVLLGIPDYFDVIKHPMDLSTVKAKLNSYNSKEEFISDLKLMFKNCYTYNNPTDPVCEQARVLEKVLNKQINKLRAPPQVKRPAAKAFSSLPENEHKNCLSVIKEFKKAKYGEFNWIFAKPVDANAWGALDYYEIIKQPMDMTTIEKKFNNSEYTSEDQFYNDYKLMFGNCYIYNPPHNDIHLLGKKFEEAFEKHWSKLHDKQKESKQKKQKVDRDVIIAPPTAQDEFLSRNTITIQRSINGTHRTIPNSVDQASTGHIYQSPIAAVYHSSAAPVQQFSIDPVHEPPIDPAYQFSAAPIYQSSVAPARESGTTSTQTPIPNLVRVSVSAPVITSSSTQRQTPEAAPVPVPKSLPAPVSTPVQVNEGRNVLRIKLNVKKPENEAPESSSLKPAVKASGLALSKDPPATTPAPKLALDHLPSSPQLDKKDHKTPIVLQNQDKWLAEAKQHALQKQQSSAYQIVKNKSTSSNNQAINKLASSPINRNNAVSSTANRQPSVSKSPEPPKTPMFDIGDLYNKINDEKRLRQQQVCSHL</sequence>
<evidence type="ECO:0000313" key="5">
    <source>
        <dbReference type="EMBL" id="RCH89952.1"/>
    </source>
</evidence>
<dbReference type="PROSITE" id="PS00633">
    <property type="entry name" value="BROMODOMAIN_1"/>
    <property type="match status" value="2"/>
</dbReference>
<evidence type="ECO:0000256" key="1">
    <source>
        <dbReference type="ARBA" id="ARBA00023117"/>
    </source>
</evidence>
<evidence type="ECO:0000259" key="4">
    <source>
        <dbReference type="PROSITE" id="PS50014"/>
    </source>
</evidence>